<dbReference type="GO" id="GO:0045454">
    <property type="term" value="P:cell redox homeostasis"/>
    <property type="evidence" value="ECO:0007669"/>
    <property type="project" value="TreeGrafter"/>
</dbReference>
<protein>
    <recommendedName>
        <fullName evidence="3">thioredoxin-dependent peroxiredoxin</fullName>
        <ecNumber evidence="3">1.11.1.24</ecNumber>
    </recommendedName>
    <alternativeName>
        <fullName evidence="9">Thioredoxin peroxidase</fullName>
    </alternativeName>
    <alternativeName>
        <fullName evidence="11">Thioredoxin-dependent peroxiredoxin Bcp</fullName>
    </alternativeName>
</protein>
<dbReference type="Pfam" id="PF00578">
    <property type="entry name" value="AhpC-TSA"/>
    <property type="match status" value="1"/>
</dbReference>
<name>A0A949UUB4_9HYPH</name>
<keyword evidence="6" id="KW-0560">Oxidoreductase</keyword>
<dbReference type="CDD" id="cd03017">
    <property type="entry name" value="PRX_BCP"/>
    <property type="match status" value="1"/>
</dbReference>
<evidence type="ECO:0000256" key="9">
    <source>
        <dbReference type="ARBA" id="ARBA00032824"/>
    </source>
</evidence>
<dbReference type="FunFam" id="3.40.30.10:FF:000007">
    <property type="entry name" value="Thioredoxin-dependent thiol peroxidase"/>
    <property type="match status" value="1"/>
</dbReference>
<dbReference type="PROSITE" id="PS51352">
    <property type="entry name" value="THIOREDOXIN_2"/>
    <property type="match status" value="1"/>
</dbReference>
<dbReference type="InterPro" id="IPR000866">
    <property type="entry name" value="AhpC/TSA"/>
</dbReference>
<dbReference type="GO" id="GO:0005737">
    <property type="term" value="C:cytoplasm"/>
    <property type="evidence" value="ECO:0007669"/>
    <property type="project" value="TreeGrafter"/>
</dbReference>
<gene>
    <name evidence="14" type="primary">bcp</name>
    <name evidence="14" type="ORF">KUG47_05330</name>
</gene>
<evidence type="ECO:0000256" key="5">
    <source>
        <dbReference type="ARBA" id="ARBA00022862"/>
    </source>
</evidence>
<evidence type="ECO:0000256" key="4">
    <source>
        <dbReference type="ARBA" id="ARBA00022559"/>
    </source>
</evidence>
<dbReference type="InterPro" id="IPR013766">
    <property type="entry name" value="Thioredoxin_domain"/>
</dbReference>
<comment type="catalytic activity">
    <reaction evidence="12">
        <text>a hydroperoxide + [thioredoxin]-dithiol = an alcohol + [thioredoxin]-disulfide + H2O</text>
        <dbReference type="Rhea" id="RHEA:62620"/>
        <dbReference type="Rhea" id="RHEA-COMP:10698"/>
        <dbReference type="Rhea" id="RHEA-COMP:10700"/>
        <dbReference type="ChEBI" id="CHEBI:15377"/>
        <dbReference type="ChEBI" id="CHEBI:29950"/>
        <dbReference type="ChEBI" id="CHEBI:30879"/>
        <dbReference type="ChEBI" id="CHEBI:35924"/>
        <dbReference type="ChEBI" id="CHEBI:50058"/>
        <dbReference type="EC" id="1.11.1.24"/>
    </reaction>
</comment>
<proteinExistence type="inferred from homology"/>
<accession>A0A949UUB4</accession>
<dbReference type="GO" id="GO:0034599">
    <property type="term" value="P:cellular response to oxidative stress"/>
    <property type="evidence" value="ECO:0007669"/>
    <property type="project" value="TreeGrafter"/>
</dbReference>
<dbReference type="EMBL" id="JAHRVA010000001">
    <property type="protein sequence ID" value="MBV2142918.1"/>
    <property type="molecule type" value="Genomic_DNA"/>
</dbReference>
<comment type="caution">
    <text evidence="14">The sequence shown here is derived from an EMBL/GenBank/DDBJ whole genome shotgun (WGS) entry which is preliminary data.</text>
</comment>
<dbReference type="Proteomes" id="UP000752297">
    <property type="component" value="Unassembled WGS sequence"/>
</dbReference>
<evidence type="ECO:0000256" key="10">
    <source>
        <dbReference type="ARBA" id="ARBA00038489"/>
    </source>
</evidence>
<evidence type="ECO:0000256" key="3">
    <source>
        <dbReference type="ARBA" id="ARBA00013017"/>
    </source>
</evidence>
<evidence type="ECO:0000256" key="11">
    <source>
        <dbReference type="ARBA" id="ARBA00042639"/>
    </source>
</evidence>
<dbReference type="InterPro" id="IPR050924">
    <property type="entry name" value="Peroxiredoxin_BCP/PrxQ"/>
</dbReference>
<comment type="subunit">
    <text evidence="2">Monomer.</text>
</comment>
<keyword evidence="7" id="KW-1015">Disulfide bond</keyword>
<keyword evidence="8" id="KW-0676">Redox-active center</keyword>
<evidence type="ECO:0000256" key="2">
    <source>
        <dbReference type="ARBA" id="ARBA00011245"/>
    </source>
</evidence>
<dbReference type="InterPro" id="IPR024706">
    <property type="entry name" value="Peroxiredoxin_AhpC-typ"/>
</dbReference>
<keyword evidence="4 14" id="KW-0575">Peroxidase</keyword>
<dbReference type="RefSeq" id="WP_217676864.1">
    <property type="nucleotide sequence ID" value="NZ_JAHRVA010000001.1"/>
</dbReference>
<comment type="function">
    <text evidence="1">Thiol-specific peroxidase that catalyzes the reduction of hydrogen peroxide and organic hydroperoxides to water and alcohols, respectively. Plays a role in cell protection against oxidative stress by detoxifying peroxides and as sensor of hydrogen peroxide-mediated signaling events.</text>
</comment>
<dbReference type="EC" id="1.11.1.24" evidence="3"/>
<organism evidence="14 15">
    <name type="scientific">Falsochrobactrum tianjinense</name>
    <dbReference type="NCBI Taxonomy" id="2706015"/>
    <lineage>
        <taxon>Bacteria</taxon>
        <taxon>Pseudomonadati</taxon>
        <taxon>Pseudomonadota</taxon>
        <taxon>Alphaproteobacteria</taxon>
        <taxon>Hyphomicrobiales</taxon>
        <taxon>Brucellaceae</taxon>
        <taxon>Falsochrobactrum</taxon>
    </lineage>
</organism>
<evidence type="ECO:0000256" key="12">
    <source>
        <dbReference type="ARBA" id="ARBA00049091"/>
    </source>
</evidence>
<evidence type="ECO:0000256" key="8">
    <source>
        <dbReference type="ARBA" id="ARBA00023284"/>
    </source>
</evidence>
<evidence type="ECO:0000256" key="6">
    <source>
        <dbReference type="ARBA" id="ARBA00023002"/>
    </source>
</evidence>
<dbReference type="GO" id="GO:0008379">
    <property type="term" value="F:thioredoxin peroxidase activity"/>
    <property type="evidence" value="ECO:0007669"/>
    <property type="project" value="TreeGrafter"/>
</dbReference>
<sequence length="157" mass="17492">MAHPQPGDTAPDFTLPSDNNETISLSSLKGKAVVLYFYPKDDTSGCTREALDFSQLKPEFDEIDTQIIGISPDSIEKHAKFRKKHGLSVDLVADEDKTALEAYGVWVEKSMYGRKYMGVERTTFLIDADGRIAQVWNKVKVADHASAVLESARMLRP</sequence>
<evidence type="ECO:0000259" key="13">
    <source>
        <dbReference type="PROSITE" id="PS51352"/>
    </source>
</evidence>
<dbReference type="PIRSF" id="PIRSF000239">
    <property type="entry name" value="AHPC"/>
    <property type="match status" value="1"/>
</dbReference>
<evidence type="ECO:0000256" key="1">
    <source>
        <dbReference type="ARBA" id="ARBA00003330"/>
    </source>
</evidence>
<evidence type="ECO:0000313" key="14">
    <source>
        <dbReference type="EMBL" id="MBV2142918.1"/>
    </source>
</evidence>
<keyword evidence="5" id="KW-0049">Antioxidant</keyword>
<evidence type="ECO:0000313" key="15">
    <source>
        <dbReference type="Proteomes" id="UP000752297"/>
    </source>
</evidence>
<dbReference type="NCBIfam" id="NF006960">
    <property type="entry name" value="PRK09437.1"/>
    <property type="match status" value="1"/>
</dbReference>
<dbReference type="PANTHER" id="PTHR42801">
    <property type="entry name" value="THIOREDOXIN-DEPENDENT PEROXIDE REDUCTASE"/>
    <property type="match status" value="1"/>
</dbReference>
<keyword evidence="15" id="KW-1185">Reference proteome</keyword>
<dbReference type="PANTHER" id="PTHR42801:SF4">
    <property type="entry name" value="AHPC_TSA FAMILY PROTEIN"/>
    <property type="match status" value="1"/>
</dbReference>
<evidence type="ECO:0000256" key="7">
    <source>
        <dbReference type="ARBA" id="ARBA00023157"/>
    </source>
</evidence>
<feature type="domain" description="Thioredoxin" evidence="13">
    <location>
        <begin position="4"/>
        <end position="157"/>
    </location>
</feature>
<comment type="similarity">
    <text evidence="10">Belongs to the peroxiredoxin family. BCP/PrxQ subfamily.</text>
</comment>
<dbReference type="AlphaFoldDB" id="A0A949UUB4"/>
<reference evidence="14 15" key="1">
    <citation type="submission" date="2021-06" db="EMBL/GenBank/DDBJ databases">
        <title>Falsochrobactrum tianjin sp.nov., a new petroleum-degrading bacteria isolated from oily soils.</title>
        <authorList>
            <person name="Chen G."/>
            <person name="Chen H."/>
            <person name="Tian J."/>
            <person name="Qing J."/>
            <person name="Zhong L."/>
            <person name="Ma W."/>
            <person name="Song Y."/>
            <person name="Cui X."/>
            <person name="Yan B."/>
        </authorList>
    </citation>
    <scope>NUCLEOTIDE SEQUENCE [LARGE SCALE GENOMIC DNA]</scope>
    <source>
        <strain evidence="14 15">TDYN1</strain>
    </source>
</reference>